<comment type="caution">
    <text evidence="2">The sequence shown here is derived from an EMBL/GenBank/DDBJ whole genome shotgun (WGS) entry which is preliminary data.</text>
</comment>
<name>A0A4Z2JGX3_9TELE</name>
<feature type="region of interest" description="Disordered" evidence="1">
    <location>
        <begin position="1"/>
        <end position="81"/>
    </location>
</feature>
<evidence type="ECO:0000313" key="3">
    <source>
        <dbReference type="Proteomes" id="UP000314294"/>
    </source>
</evidence>
<proteinExistence type="predicted"/>
<dbReference type="Proteomes" id="UP000314294">
    <property type="component" value="Unassembled WGS sequence"/>
</dbReference>
<accession>A0A4Z2JGX3</accession>
<keyword evidence="3" id="KW-1185">Reference proteome</keyword>
<organism evidence="2 3">
    <name type="scientific">Liparis tanakae</name>
    <name type="common">Tanaka's snailfish</name>
    <dbReference type="NCBI Taxonomy" id="230148"/>
    <lineage>
        <taxon>Eukaryota</taxon>
        <taxon>Metazoa</taxon>
        <taxon>Chordata</taxon>
        <taxon>Craniata</taxon>
        <taxon>Vertebrata</taxon>
        <taxon>Euteleostomi</taxon>
        <taxon>Actinopterygii</taxon>
        <taxon>Neopterygii</taxon>
        <taxon>Teleostei</taxon>
        <taxon>Neoteleostei</taxon>
        <taxon>Acanthomorphata</taxon>
        <taxon>Eupercaria</taxon>
        <taxon>Perciformes</taxon>
        <taxon>Cottioidei</taxon>
        <taxon>Cottales</taxon>
        <taxon>Liparidae</taxon>
        <taxon>Liparis</taxon>
    </lineage>
</organism>
<reference evidence="2 3" key="1">
    <citation type="submission" date="2019-03" db="EMBL/GenBank/DDBJ databases">
        <title>First draft genome of Liparis tanakae, snailfish: a comprehensive survey of snailfish specific genes.</title>
        <authorList>
            <person name="Kim W."/>
            <person name="Song I."/>
            <person name="Jeong J.-H."/>
            <person name="Kim D."/>
            <person name="Kim S."/>
            <person name="Ryu S."/>
            <person name="Song J.Y."/>
            <person name="Lee S.K."/>
        </authorList>
    </citation>
    <scope>NUCLEOTIDE SEQUENCE [LARGE SCALE GENOMIC DNA]</scope>
    <source>
        <tissue evidence="2">Muscle</tissue>
    </source>
</reference>
<evidence type="ECO:0000313" key="2">
    <source>
        <dbReference type="EMBL" id="TNN89410.1"/>
    </source>
</evidence>
<sequence length="169" mass="19098">MRREERRGEERRGKERRGEEMRRDEERREERKGEERRGNCRFSSSRCDPPPPQAPPPQTPPPQAPPPQTPPPQTPPPQAPPIGVTATLLLHHHQCLDSIGGFCLRRYQHLYPWLILIQDGVQSAKRLCTISICDWSLEEFGSISLMILNGAAVAVCGLLTQAYDQDGEA</sequence>
<dbReference type="EMBL" id="SRLO01000001">
    <property type="protein sequence ID" value="TNN89410.1"/>
    <property type="molecule type" value="Genomic_DNA"/>
</dbReference>
<dbReference type="AlphaFoldDB" id="A0A4Z2JGX3"/>
<feature type="compositionally biased region" description="Pro residues" evidence="1">
    <location>
        <begin position="48"/>
        <end position="80"/>
    </location>
</feature>
<feature type="compositionally biased region" description="Basic and acidic residues" evidence="1">
    <location>
        <begin position="1"/>
        <end position="38"/>
    </location>
</feature>
<gene>
    <name evidence="2" type="ORF">EYF80_000013</name>
</gene>
<protein>
    <submittedName>
        <fullName evidence="2">Uncharacterized protein</fullName>
    </submittedName>
</protein>
<evidence type="ECO:0000256" key="1">
    <source>
        <dbReference type="SAM" id="MobiDB-lite"/>
    </source>
</evidence>